<reference evidence="6 7" key="1">
    <citation type="submission" date="2024-01" db="EMBL/GenBank/DDBJ databases">
        <title>Comparative genomics of Cryptococcus and Kwoniella reveals pathogenesis evolution and contrasting modes of karyotype evolution via chromosome fusion or intercentromeric recombination.</title>
        <authorList>
            <person name="Coelho M.A."/>
            <person name="David-Palma M."/>
            <person name="Shea T."/>
            <person name="Bowers K."/>
            <person name="McGinley-Smith S."/>
            <person name="Mohammad A.W."/>
            <person name="Gnirke A."/>
            <person name="Yurkov A.M."/>
            <person name="Nowrousian M."/>
            <person name="Sun S."/>
            <person name="Cuomo C.A."/>
            <person name="Heitman J."/>
        </authorList>
    </citation>
    <scope>NUCLEOTIDE SEQUENCE [LARGE SCALE GENOMIC DNA]</scope>
    <source>
        <strain evidence="6">CBS 11374</strain>
    </source>
</reference>
<dbReference type="GeneID" id="87956214"/>
<evidence type="ECO:0000313" key="6">
    <source>
        <dbReference type="EMBL" id="WRT67117.1"/>
    </source>
</evidence>
<dbReference type="SMART" id="SM00360">
    <property type="entry name" value="RRM"/>
    <property type="match status" value="1"/>
</dbReference>
<accession>A0ABZ1CZC4</accession>
<dbReference type="InterPro" id="IPR035979">
    <property type="entry name" value="RBD_domain_sf"/>
</dbReference>
<dbReference type="InterPro" id="IPR000504">
    <property type="entry name" value="RRM_dom"/>
</dbReference>
<evidence type="ECO:0000256" key="3">
    <source>
        <dbReference type="PROSITE-ProRule" id="PRU00176"/>
    </source>
</evidence>
<dbReference type="PANTHER" id="PTHR24012">
    <property type="entry name" value="RNA BINDING PROTEIN"/>
    <property type="match status" value="1"/>
</dbReference>
<evidence type="ECO:0000313" key="7">
    <source>
        <dbReference type="Proteomes" id="UP001329825"/>
    </source>
</evidence>
<feature type="domain" description="RRM" evidence="5">
    <location>
        <begin position="522"/>
        <end position="599"/>
    </location>
</feature>
<keyword evidence="2 3" id="KW-0694">RNA-binding</keyword>
<protein>
    <recommendedName>
        <fullName evidence="5">RRM domain-containing protein</fullName>
    </recommendedName>
</protein>
<gene>
    <name evidence="6" type="ORF">IL334_004083</name>
</gene>
<dbReference type="Gene3D" id="3.30.70.330">
    <property type="match status" value="1"/>
</dbReference>
<feature type="compositionally biased region" description="Low complexity" evidence="4">
    <location>
        <begin position="1"/>
        <end position="15"/>
    </location>
</feature>
<keyword evidence="1" id="KW-0677">Repeat</keyword>
<keyword evidence="7" id="KW-1185">Reference proteome</keyword>
<dbReference type="RefSeq" id="XP_062791857.1">
    <property type="nucleotide sequence ID" value="XM_062935806.1"/>
</dbReference>
<organism evidence="6 7">
    <name type="scientific">Kwoniella shivajii</name>
    <dbReference type="NCBI Taxonomy" id="564305"/>
    <lineage>
        <taxon>Eukaryota</taxon>
        <taxon>Fungi</taxon>
        <taxon>Dikarya</taxon>
        <taxon>Basidiomycota</taxon>
        <taxon>Agaricomycotina</taxon>
        <taxon>Tremellomycetes</taxon>
        <taxon>Tremellales</taxon>
        <taxon>Cryptococcaceae</taxon>
        <taxon>Kwoniella</taxon>
    </lineage>
</organism>
<dbReference type="SUPFAM" id="SSF54928">
    <property type="entry name" value="RNA-binding domain, RBD"/>
    <property type="match status" value="1"/>
</dbReference>
<sequence>MSSSPSSTLFASPSPYHKREPSDPTDFGDIHEFSSPTPKPVSLSNAILVKPETPQLPQKHVKGVHAQFHYPSPEEVIFTIHQSAQLEQVSPHDQAGPLPSAENMLNMVYTSNPMGEPLLAHPHMTQATIYVNMFPPDMPERLLADALRGCMPIRVLLKPAVPPNNRLLPNMYYDWMSKTGTIDFTSLPLAERALAILVNHITFTPRGIWFSPYPPPTLLPNPTSSTATRYIRPARMVATPKPPCDPELAFLANFPTPGKVYDAVRPWGSIRTVNTYVTEASEQGKGEHNNHLWLARVEFWYEEEASRFDRGFGQTASLLKGWQIHIHSSMPEPITPVSEHDFQARPPIHIDMPPQTPSSASQVQYLTPIYPVDGNQVIPSMGMMYVPNLSVPSTPTTTMIPNFSGVDHVLMPTSVDFVPPWADHNLFAAVGIIPDSCSDGYFGPTTSDVMCRRLGKASMSSLNGRGRTWSLTVGESSEGDLRPTGLVSDDGTIIQHGPGQHIRPAPAFGPGSNSASGLVDYSNVFVKNLDSDISSYYLEHIFSQFGQVVSARVMRDDEGRSRGYGFVSFYAPEQAASAIALMHNQKVGRNYLSVTLHEPRKLRPEKIAERVAQGLPTSLGRQSAALPRRSMSPVRTDRIGRGRKLHEDVPKTLSTTDQFRSLSPDSRKITLSKQIAHKVRSYAEVNSRPDEHFGIALDSLVQQDLSIIPLLDNNEQLQSRIRNAFTVIDSQVHSGNESKRDFHKQEGTSVCQPKLSQHEQCENQESNSMSECTLVPLEGLDISSFGSLPAKDIIYNLQGEHGLNVLAYLGVIEPTITEKTSNATWAQELMNKSKVVRVVELANVLVKRLDSEAMKKSQQIKLIKQMINAEDDKALCQLSIYPALINAKFKAFIGSQGKV</sequence>
<dbReference type="EMBL" id="CP141885">
    <property type="protein sequence ID" value="WRT67117.1"/>
    <property type="molecule type" value="Genomic_DNA"/>
</dbReference>
<evidence type="ECO:0000259" key="5">
    <source>
        <dbReference type="PROSITE" id="PS50102"/>
    </source>
</evidence>
<dbReference type="PROSITE" id="PS50102">
    <property type="entry name" value="RRM"/>
    <property type="match status" value="1"/>
</dbReference>
<dbReference type="Pfam" id="PF00076">
    <property type="entry name" value="RRM_1"/>
    <property type="match status" value="1"/>
</dbReference>
<proteinExistence type="predicted"/>
<evidence type="ECO:0000256" key="2">
    <source>
        <dbReference type="ARBA" id="ARBA00022884"/>
    </source>
</evidence>
<feature type="compositionally biased region" description="Basic and acidic residues" evidence="4">
    <location>
        <begin position="17"/>
        <end position="32"/>
    </location>
</feature>
<name>A0ABZ1CZC4_9TREE</name>
<feature type="region of interest" description="Disordered" evidence="4">
    <location>
        <begin position="1"/>
        <end position="39"/>
    </location>
</feature>
<dbReference type="InterPro" id="IPR012677">
    <property type="entry name" value="Nucleotide-bd_a/b_plait_sf"/>
</dbReference>
<evidence type="ECO:0000256" key="4">
    <source>
        <dbReference type="SAM" id="MobiDB-lite"/>
    </source>
</evidence>
<dbReference type="Proteomes" id="UP001329825">
    <property type="component" value="Chromosome 5"/>
</dbReference>
<evidence type="ECO:0000256" key="1">
    <source>
        <dbReference type="ARBA" id="ARBA00022737"/>
    </source>
</evidence>